<keyword evidence="2 5" id="KW-0812">Transmembrane</keyword>
<feature type="transmembrane region" description="Helical" evidence="5">
    <location>
        <begin position="16"/>
        <end position="38"/>
    </location>
</feature>
<evidence type="ECO:0000256" key="3">
    <source>
        <dbReference type="ARBA" id="ARBA00022989"/>
    </source>
</evidence>
<evidence type="ECO:0000256" key="4">
    <source>
        <dbReference type="ARBA" id="ARBA00023136"/>
    </source>
</evidence>
<dbReference type="GO" id="GO:0016020">
    <property type="term" value="C:membrane"/>
    <property type="evidence" value="ECO:0007669"/>
    <property type="project" value="UniProtKB-SubCell"/>
</dbReference>
<evidence type="ECO:0000256" key="2">
    <source>
        <dbReference type="ARBA" id="ARBA00022692"/>
    </source>
</evidence>
<name>A0A2R6ABA8_9ARCH</name>
<feature type="transmembrane region" description="Helical" evidence="5">
    <location>
        <begin position="231"/>
        <end position="252"/>
    </location>
</feature>
<feature type="transmembrane region" description="Helical" evidence="5">
    <location>
        <begin position="81"/>
        <end position="110"/>
    </location>
</feature>
<dbReference type="EMBL" id="NEXE01000306">
    <property type="protein sequence ID" value="PSN83627.1"/>
    <property type="molecule type" value="Genomic_DNA"/>
</dbReference>
<evidence type="ECO:0000313" key="6">
    <source>
        <dbReference type="EMBL" id="PSN83627.1"/>
    </source>
</evidence>
<sequence length="273" mass="29889">MGAYFGGELRNVRKSMVVAGILGGLLSILFYAVVGYTFQHTVGAQFLNALSFIEYAHPSAYVLPIPWSNFFFSMILTKNPFLIILMVVGLFAWGVTGVTAIGLVCSRIMFAAGFDRSLPALLAKVSERFHTPVTAVTIYMALTELGLVLSVYAGVIFEFLNITLVSLYAFVGLAALILPFIRNQMYSNSILARYKLGNIPAISLLGAANLIFFGFLDYFSLLNPAVSGPDWTRSIGTLIGIFLLGVVSYFLVTRYYHSKGIDVSLAFKEIPPE</sequence>
<dbReference type="Proteomes" id="UP000240322">
    <property type="component" value="Unassembled WGS sequence"/>
</dbReference>
<keyword evidence="4 5" id="KW-0472">Membrane</keyword>
<feature type="transmembrane region" description="Helical" evidence="5">
    <location>
        <begin position="159"/>
        <end position="181"/>
    </location>
</feature>
<feature type="transmembrane region" description="Helical" evidence="5">
    <location>
        <begin position="201"/>
        <end position="219"/>
    </location>
</feature>
<dbReference type="InterPro" id="IPR050367">
    <property type="entry name" value="APC_superfamily"/>
</dbReference>
<evidence type="ECO:0000256" key="1">
    <source>
        <dbReference type="ARBA" id="ARBA00004141"/>
    </source>
</evidence>
<proteinExistence type="predicted"/>
<feature type="transmembrane region" description="Helical" evidence="5">
    <location>
        <begin position="131"/>
        <end position="153"/>
    </location>
</feature>
<comment type="subcellular location">
    <subcellularLocation>
        <location evidence="1">Membrane</location>
        <topology evidence="1">Multi-pass membrane protein</topology>
    </subcellularLocation>
</comment>
<dbReference type="Gene3D" id="1.20.1740.10">
    <property type="entry name" value="Amino acid/polyamine transporter I"/>
    <property type="match status" value="1"/>
</dbReference>
<dbReference type="PANTHER" id="PTHR42770:SF7">
    <property type="entry name" value="MEMBRANE PROTEIN"/>
    <property type="match status" value="1"/>
</dbReference>
<reference evidence="6 7" key="1">
    <citation type="submission" date="2017-04" db="EMBL/GenBank/DDBJ databases">
        <title>Novel microbial lineages endemic to geothermal iron-oxide mats fill important gaps in the evolutionary history of Archaea.</title>
        <authorList>
            <person name="Jay Z.J."/>
            <person name="Beam J.P."/>
            <person name="Dlakic M."/>
            <person name="Rusch D.B."/>
            <person name="Kozubal M.A."/>
            <person name="Inskeep W.P."/>
        </authorList>
    </citation>
    <scope>NUCLEOTIDE SEQUENCE [LARGE SCALE GENOMIC DNA]</scope>
    <source>
        <strain evidence="6">OSP_D</strain>
    </source>
</reference>
<organism evidence="6 7">
    <name type="scientific">Candidatus Marsarchaeota G2 archaeon OSP_D</name>
    <dbReference type="NCBI Taxonomy" id="1978157"/>
    <lineage>
        <taxon>Archaea</taxon>
        <taxon>Candidatus Marsarchaeota</taxon>
        <taxon>Candidatus Marsarchaeota group 2</taxon>
    </lineage>
</organism>
<keyword evidence="3 5" id="KW-1133">Transmembrane helix</keyword>
<gene>
    <name evidence="6" type="ORF">B9Q03_13375</name>
</gene>
<comment type="caution">
    <text evidence="6">The sequence shown here is derived from an EMBL/GenBank/DDBJ whole genome shotgun (WGS) entry which is preliminary data.</text>
</comment>
<accession>A0A2R6ABA8</accession>
<evidence type="ECO:0000313" key="7">
    <source>
        <dbReference type="Proteomes" id="UP000240322"/>
    </source>
</evidence>
<evidence type="ECO:0008006" key="8">
    <source>
        <dbReference type="Google" id="ProtNLM"/>
    </source>
</evidence>
<evidence type="ECO:0000256" key="5">
    <source>
        <dbReference type="SAM" id="Phobius"/>
    </source>
</evidence>
<dbReference type="AlphaFoldDB" id="A0A2R6ABA8"/>
<protein>
    <recommendedName>
        <fullName evidence="8">Amino acid permease/ SLC12A domain-containing protein</fullName>
    </recommendedName>
</protein>
<dbReference type="PANTHER" id="PTHR42770">
    <property type="entry name" value="AMINO ACID TRANSPORTER-RELATED"/>
    <property type="match status" value="1"/>
</dbReference>